<gene>
    <name evidence="7" type="ORF">E6G99_03155</name>
</gene>
<reference evidence="7 8" key="1">
    <citation type="journal article" date="2019" name="Nat. Microbiol.">
        <title>Mediterranean grassland soil C-N compound turnover is dependent on rainfall and depth, and is mediated by genomically divergent microorganisms.</title>
        <authorList>
            <person name="Diamond S."/>
            <person name="Andeer P.F."/>
            <person name="Li Z."/>
            <person name="Crits-Christoph A."/>
            <person name="Burstein D."/>
            <person name="Anantharaman K."/>
            <person name="Lane K.R."/>
            <person name="Thomas B.C."/>
            <person name="Pan C."/>
            <person name="Northen T.R."/>
            <person name="Banfield J.F."/>
        </authorList>
    </citation>
    <scope>NUCLEOTIDE SEQUENCE [LARGE SCALE GENOMIC DNA]</scope>
    <source>
        <strain evidence="7">NP_2</strain>
    </source>
</reference>
<keyword evidence="3 6" id="KW-0812">Transmembrane</keyword>
<dbReference type="InterPro" id="IPR002794">
    <property type="entry name" value="DUF92_TMEM19"/>
</dbReference>
<comment type="subcellular location">
    <subcellularLocation>
        <location evidence="1">Membrane</location>
        <topology evidence="1">Multi-pass membrane protein</topology>
    </subcellularLocation>
</comment>
<sequence>MSTPKTYPAPMDIRLLAAGCVLSLVVAATAYALRLLTLGGAAAAVAVGTLVFGFGGSRHAGLLVLFFVTSSALTRWQAQRKPHPEHTRGRSGGQVLANGAVAALLAVWAGVSPTSWVHAAFAGAIAASTADTWATEIGLLSKAPPRLITARVLRTRAEVPPGTSGGVTWLGTIAACVGAAVIAGFSMAWLETQPAAIWLAGLMGMMVDSILGATVEGRVRGLTNDAVNLLATLSGAVVAVVSAGSAGSL</sequence>
<evidence type="ECO:0000313" key="7">
    <source>
        <dbReference type="EMBL" id="TMJ09115.1"/>
    </source>
</evidence>
<dbReference type="PANTHER" id="PTHR13353:SF5">
    <property type="entry name" value="TRANSMEMBRANE PROTEIN 19"/>
    <property type="match status" value="1"/>
</dbReference>
<name>A0A537LM79_9BACT</name>
<feature type="transmembrane region" description="Helical" evidence="6">
    <location>
        <begin position="42"/>
        <end position="74"/>
    </location>
</feature>
<dbReference type="Pfam" id="PF01940">
    <property type="entry name" value="DUF92"/>
    <property type="match status" value="1"/>
</dbReference>
<organism evidence="7 8">
    <name type="scientific">Candidatus Segetimicrobium genomatis</name>
    <dbReference type="NCBI Taxonomy" id="2569760"/>
    <lineage>
        <taxon>Bacteria</taxon>
        <taxon>Bacillati</taxon>
        <taxon>Candidatus Sysuimicrobiota</taxon>
        <taxon>Candidatus Sysuimicrobiia</taxon>
        <taxon>Candidatus Sysuimicrobiales</taxon>
        <taxon>Candidatus Segetimicrobiaceae</taxon>
        <taxon>Candidatus Segetimicrobium</taxon>
    </lineage>
</organism>
<evidence type="ECO:0000256" key="5">
    <source>
        <dbReference type="ARBA" id="ARBA00023136"/>
    </source>
</evidence>
<dbReference type="AlphaFoldDB" id="A0A537LM79"/>
<evidence type="ECO:0000256" key="4">
    <source>
        <dbReference type="ARBA" id="ARBA00022989"/>
    </source>
</evidence>
<evidence type="ECO:0000313" key="8">
    <source>
        <dbReference type="Proteomes" id="UP000318661"/>
    </source>
</evidence>
<feature type="transmembrane region" description="Helical" evidence="6">
    <location>
        <begin position="195"/>
        <end position="215"/>
    </location>
</feature>
<comment type="caution">
    <text evidence="7">The sequence shown here is derived from an EMBL/GenBank/DDBJ whole genome shotgun (WGS) entry which is preliminary data.</text>
</comment>
<accession>A0A537LM79</accession>
<dbReference type="EMBL" id="VBAJ01000068">
    <property type="protein sequence ID" value="TMJ09115.1"/>
    <property type="molecule type" value="Genomic_DNA"/>
</dbReference>
<proteinExistence type="inferred from homology"/>
<dbReference type="PANTHER" id="PTHR13353">
    <property type="entry name" value="TRANSMEMBRANE PROTEIN 19"/>
    <property type="match status" value="1"/>
</dbReference>
<evidence type="ECO:0000256" key="3">
    <source>
        <dbReference type="ARBA" id="ARBA00022692"/>
    </source>
</evidence>
<comment type="similarity">
    <text evidence="2">Belongs to the TMEM19 family.</text>
</comment>
<dbReference type="GO" id="GO:0016020">
    <property type="term" value="C:membrane"/>
    <property type="evidence" value="ECO:0007669"/>
    <property type="project" value="UniProtKB-SubCell"/>
</dbReference>
<evidence type="ECO:0000256" key="6">
    <source>
        <dbReference type="SAM" id="Phobius"/>
    </source>
</evidence>
<evidence type="ECO:0000256" key="1">
    <source>
        <dbReference type="ARBA" id="ARBA00004141"/>
    </source>
</evidence>
<feature type="transmembrane region" description="Helical" evidence="6">
    <location>
        <begin position="162"/>
        <end position="189"/>
    </location>
</feature>
<dbReference type="Proteomes" id="UP000318661">
    <property type="component" value="Unassembled WGS sequence"/>
</dbReference>
<feature type="transmembrane region" description="Helical" evidence="6">
    <location>
        <begin position="227"/>
        <end position="246"/>
    </location>
</feature>
<evidence type="ECO:0000256" key="2">
    <source>
        <dbReference type="ARBA" id="ARBA00009012"/>
    </source>
</evidence>
<protein>
    <submittedName>
        <fullName evidence="7">DUF92 domain-containing protein</fullName>
    </submittedName>
</protein>
<keyword evidence="5 6" id="KW-0472">Membrane</keyword>
<keyword evidence="4 6" id="KW-1133">Transmembrane helix</keyword>